<dbReference type="Proteomes" id="UP000584374">
    <property type="component" value="Unassembled WGS sequence"/>
</dbReference>
<evidence type="ECO:0000256" key="1">
    <source>
        <dbReference type="ARBA" id="ARBA00006479"/>
    </source>
</evidence>
<dbReference type="InterPro" id="IPR043129">
    <property type="entry name" value="ATPase_NBD"/>
</dbReference>
<organism evidence="2 3">
    <name type="scientific">Saccharopolyspora phatthalungensis</name>
    <dbReference type="NCBI Taxonomy" id="664693"/>
    <lineage>
        <taxon>Bacteria</taxon>
        <taxon>Bacillati</taxon>
        <taxon>Actinomycetota</taxon>
        <taxon>Actinomycetes</taxon>
        <taxon>Pseudonocardiales</taxon>
        <taxon>Pseudonocardiaceae</taxon>
        <taxon>Saccharopolyspora</taxon>
    </lineage>
</organism>
<dbReference type="Gene3D" id="1.10.10.10">
    <property type="entry name" value="Winged helix-like DNA-binding domain superfamily/Winged helix DNA-binding domain"/>
    <property type="match status" value="1"/>
</dbReference>
<reference evidence="2 3" key="1">
    <citation type="submission" date="2020-08" db="EMBL/GenBank/DDBJ databases">
        <title>Sequencing the genomes of 1000 actinobacteria strains.</title>
        <authorList>
            <person name="Klenk H.-P."/>
        </authorList>
    </citation>
    <scope>NUCLEOTIDE SEQUENCE [LARGE SCALE GENOMIC DNA]</scope>
    <source>
        <strain evidence="2 3">DSM 45584</strain>
    </source>
</reference>
<dbReference type="InterPro" id="IPR036390">
    <property type="entry name" value="WH_DNA-bd_sf"/>
</dbReference>
<dbReference type="SUPFAM" id="SSF53067">
    <property type="entry name" value="Actin-like ATPase domain"/>
    <property type="match status" value="1"/>
</dbReference>
<proteinExistence type="inferred from homology"/>
<evidence type="ECO:0000313" key="3">
    <source>
        <dbReference type="Proteomes" id="UP000584374"/>
    </source>
</evidence>
<dbReference type="EMBL" id="JACHIW010000002">
    <property type="protein sequence ID" value="MBB5159468.1"/>
    <property type="molecule type" value="Genomic_DNA"/>
</dbReference>
<dbReference type="PROSITE" id="PS01125">
    <property type="entry name" value="ROK"/>
    <property type="match status" value="1"/>
</dbReference>
<dbReference type="PANTHER" id="PTHR18964">
    <property type="entry name" value="ROK (REPRESSOR, ORF, KINASE) FAMILY"/>
    <property type="match status" value="1"/>
</dbReference>
<name>A0A840QJL9_9PSEU</name>
<keyword evidence="2" id="KW-0418">Kinase</keyword>
<dbReference type="InterPro" id="IPR036388">
    <property type="entry name" value="WH-like_DNA-bd_sf"/>
</dbReference>
<dbReference type="PANTHER" id="PTHR18964:SF173">
    <property type="entry name" value="GLUCOKINASE"/>
    <property type="match status" value="1"/>
</dbReference>
<keyword evidence="2" id="KW-0808">Transferase</keyword>
<dbReference type="GO" id="GO:0016301">
    <property type="term" value="F:kinase activity"/>
    <property type="evidence" value="ECO:0007669"/>
    <property type="project" value="UniProtKB-KW"/>
</dbReference>
<dbReference type="Gene3D" id="3.30.420.40">
    <property type="match status" value="2"/>
</dbReference>
<dbReference type="SUPFAM" id="SSF46785">
    <property type="entry name" value="Winged helix' DNA-binding domain"/>
    <property type="match status" value="1"/>
</dbReference>
<dbReference type="AlphaFoldDB" id="A0A840QJL9"/>
<dbReference type="InterPro" id="IPR000600">
    <property type="entry name" value="ROK"/>
</dbReference>
<accession>A0A840QJL9</accession>
<gene>
    <name evidence="2" type="ORF">BJ970_007067</name>
</gene>
<dbReference type="Pfam" id="PF00480">
    <property type="entry name" value="ROK"/>
    <property type="match status" value="1"/>
</dbReference>
<evidence type="ECO:0000313" key="2">
    <source>
        <dbReference type="EMBL" id="MBB5159468.1"/>
    </source>
</evidence>
<comment type="caution">
    <text evidence="2">The sequence shown here is derived from an EMBL/GenBank/DDBJ whole genome shotgun (WGS) entry which is preliminary data.</text>
</comment>
<protein>
    <submittedName>
        <fullName evidence="2">Putative NBD/HSP70 family sugar kinase</fullName>
    </submittedName>
</protein>
<keyword evidence="3" id="KW-1185">Reference proteome</keyword>
<dbReference type="InterPro" id="IPR049874">
    <property type="entry name" value="ROK_cs"/>
</dbReference>
<comment type="similarity">
    <text evidence="1">Belongs to the ROK (NagC/XylR) family.</text>
</comment>
<sequence length="476" mass="51180">MPLEFPEHPVSAIAAAVTTAPAARTVRRVRKRAISAPSMSDFVQVGQSVRINVHYDFQVHNYEFEKRNGRCQADLMPSNNVWLRDTPGALIPLFREHRDGLTKSETMRLTGLSRTAVSQRIDALVEAGYLTSGSTTAGDVRGRPAERFTMHVRRGVLLVADTGATEVRTALCDPLGAVLEEQCGPLDITEGPEQILSLIAARFDDLLQRAGVAHDRVLRIGLSLPGPVDHDRQRVVRPPIMTGWDDYDIAERLARDFACPVTVEKDANAMALGEYRQVYPHTPALVFVKIGTGVGTGLIIHGDIYRGADGAAGDIGHVPLHGQPTDKAPQCRCGNDGCVEAYAGGWALARDLSAAGFPARSVNEFIDHVRSGNRMALQLVKQAATIVGTAVSDIVNMVNPRIVVFGGQLAELDDILLATARNVIYGRSLPLATRNLRIAATTLSAPGVHGLAQLLADQVNSAAAVDAILTKTAPRE</sequence>